<dbReference type="EMBL" id="CP012524">
    <property type="protein sequence ID" value="ALC42255.1"/>
    <property type="molecule type" value="Genomic_DNA"/>
</dbReference>
<organism evidence="1 2">
    <name type="scientific">Drosophila busckii</name>
    <name type="common">Fruit fly</name>
    <dbReference type="NCBI Taxonomy" id="30019"/>
    <lineage>
        <taxon>Eukaryota</taxon>
        <taxon>Metazoa</taxon>
        <taxon>Ecdysozoa</taxon>
        <taxon>Arthropoda</taxon>
        <taxon>Hexapoda</taxon>
        <taxon>Insecta</taxon>
        <taxon>Pterygota</taxon>
        <taxon>Neoptera</taxon>
        <taxon>Endopterygota</taxon>
        <taxon>Diptera</taxon>
        <taxon>Brachycera</taxon>
        <taxon>Muscomorpha</taxon>
        <taxon>Ephydroidea</taxon>
        <taxon>Drosophilidae</taxon>
        <taxon>Drosophila</taxon>
    </lineage>
</organism>
<name>A0A0M4EL59_DROBS</name>
<sequence length="64" mass="7165">MPRNLLGTKQMPTTNAGVSMCHTLNWRCLSLLLLLTEFNGLAWAATRARVSSVTTMTRNIEEEN</sequence>
<evidence type="ECO:0000313" key="1">
    <source>
        <dbReference type="EMBL" id="ALC42255.1"/>
    </source>
</evidence>
<dbReference type="AlphaFoldDB" id="A0A0M4EL59"/>
<proteinExistence type="predicted"/>
<reference evidence="1 2" key="1">
    <citation type="submission" date="2015-08" db="EMBL/GenBank/DDBJ databases">
        <title>Ancestral chromatin configuration constrains chromatin evolution on differentiating sex chromosomes in Drosophila.</title>
        <authorList>
            <person name="Zhou Q."/>
            <person name="Bachtrog D."/>
        </authorList>
    </citation>
    <scope>NUCLEOTIDE SEQUENCE [LARGE SCALE GENOMIC DNA]</scope>
    <source>
        <tissue evidence="1">Whole larvae</tissue>
    </source>
</reference>
<protein>
    <submittedName>
        <fullName evidence="1">Maker109</fullName>
    </submittedName>
</protein>
<evidence type="ECO:0000313" key="2">
    <source>
        <dbReference type="Proteomes" id="UP000494163"/>
    </source>
</evidence>
<keyword evidence="2" id="KW-1185">Reference proteome</keyword>
<accession>A0A0M4EL59</accession>
<dbReference type="Proteomes" id="UP000494163">
    <property type="component" value="Chromosome 2R"/>
</dbReference>
<gene>
    <name evidence="1" type="ORF">Dbus_chr2Rg1834</name>
</gene>
<feature type="non-terminal residue" evidence="1">
    <location>
        <position position="64"/>
    </location>
</feature>